<accession>A0A8B3S3B2</accession>
<evidence type="ECO:0000313" key="1">
    <source>
        <dbReference type="EMBL" id="RZB32691.1"/>
    </source>
</evidence>
<reference evidence="2" key="1">
    <citation type="submission" date="2019-01" db="EMBL/GenBank/DDBJ databases">
        <title>Anaerobic oxidation of ethane by archaea from a marine hydrocarbon seep.</title>
        <authorList>
            <person name="Musat F."/>
        </authorList>
    </citation>
    <scope>NUCLEOTIDE SEQUENCE [LARGE SCALE GENOMIC DNA]</scope>
</reference>
<evidence type="ECO:0000313" key="2">
    <source>
        <dbReference type="Proteomes" id="UP000291831"/>
    </source>
</evidence>
<dbReference type="AlphaFoldDB" id="A0A8B3S3B2"/>
<dbReference type="EMBL" id="RPGO01000005">
    <property type="protein sequence ID" value="RZB32691.1"/>
    <property type="molecule type" value="Genomic_DNA"/>
</dbReference>
<sequence length="52" mass="5523">MVSKFGLKVLVVLTVLAMVASSTAMYCSREAKKKLSECGGNNGYNIISGSHK</sequence>
<proteinExistence type="predicted"/>
<protein>
    <submittedName>
        <fullName evidence="1">Uncharacterized protein</fullName>
    </submittedName>
</protein>
<comment type="caution">
    <text evidence="1">The sequence shown here is derived from an EMBL/GenBank/DDBJ whole genome shotgun (WGS) entry which is preliminary data.</text>
</comment>
<dbReference type="Proteomes" id="UP000291831">
    <property type="component" value="Unassembled WGS sequence"/>
</dbReference>
<organism evidence="1 2">
    <name type="scientific">Candidatus Argoarchaeum ethanivorans</name>
    <dbReference type="NCBI Taxonomy" id="2608793"/>
    <lineage>
        <taxon>Archaea</taxon>
        <taxon>Methanobacteriati</taxon>
        <taxon>Methanobacteriota</taxon>
        <taxon>Stenosarchaea group</taxon>
        <taxon>Methanomicrobia</taxon>
        <taxon>Methanosarcinales</taxon>
        <taxon>Methanosarcinales incertae sedis</taxon>
        <taxon>GOM Arc I cluster</taxon>
        <taxon>Candidatus Argoarchaeum</taxon>
    </lineage>
</organism>
<name>A0A8B3S3B2_9EURY</name>
<gene>
    <name evidence="1" type="ORF">AEth_00369</name>
</gene>